<comment type="caution">
    <text evidence="6">The sequence shown here is derived from an EMBL/GenBank/DDBJ whole genome shotgun (WGS) entry which is preliminary data.</text>
</comment>
<feature type="transmembrane region" description="Helical" evidence="5">
    <location>
        <begin position="69"/>
        <end position="87"/>
    </location>
</feature>
<evidence type="ECO:0000256" key="2">
    <source>
        <dbReference type="ARBA" id="ARBA00022692"/>
    </source>
</evidence>
<evidence type="ECO:0000313" key="7">
    <source>
        <dbReference type="Proteomes" id="UP001519325"/>
    </source>
</evidence>
<evidence type="ECO:0000256" key="1">
    <source>
        <dbReference type="ARBA" id="ARBA00004141"/>
    </source>
</evidence>
<sequence length="116" mass="12096">MFIATVVVSILLAAFLSVSATFKVTRNPQVVASMTKAGVPDSWLNPLAAVLLAGAVGLVAGLWWAPIGVAAAVGLVLYFVAACGFHIKDKDWKNLPTPVVVLLLAVAALVLRLLTM</sequence>
<feature type="transmembrane region" description="Helical" evidence="5">
    <location>
        <begin position="43"/>
        <end position="64"/>
    </location>
</feature>
<evidence type="ECO:0000256" key="4">
    <source>
        <dbReference type="ARBA" id="ARBA00023136"/>
    </source>
</evidence>
<dbReference type="RefSeq" id="WP_209896244.1">
    <property type="nucleotide sequence ID" value="NZ_JAGGMR010000001.1"/>
</dbReference>
<dbReference type="Proteomes" id="UP001519325">
    <property type="component" value="Unassembled WGS sequence"/>
</dbReference>
<keyword evidence="2 5" id="KW-0812">Transmembrane</keyword>
<reference evidence="6 7" key="1">
    <citation type="submission" date="2021-03" db="EMBL/GenBank/DDBJ databases">
        <title>Sequencing the genomes of 1000 actinobacteria strains.</title>
        <authorList>
            <person name="Klenk H.-P."/>
        </authorList>
    </citation>
    <scope>NUCLEOTIDE SEQUENCE [LARGE SCALE GENOMIC DNA]</scope>
    <source>
        <strain evidence="6 7">DSM 45516</strain>
    </source>
</reference>
<dbReference type="GO" id="GO:0006508">
    <property type="term" value="P:proteolysis"/>
    <property type="evidence" value="ECO:0007669"/>
    <property type="project" value="UniProtKB-KW"/>
</dbReference>
<name>A0ABS4QMS6_9NOCA</name>
<accession>A0ABS4QMS6</accession>
<keyword evidence="6" id="KW-0645">Protease</keyword>
<keyword evidence="4 5" id="KW-0472">Membrane</keyword>
<evidence type="ECO:0000313" key="6">
    <source>
        <dbReference type="EMBL" id="MBP2193012.1"/>
    </source>
</evidence>
<dbReference type="Pfam" id="PF13564">
    <property type="entry name" value="DoxX_2"/>
    <property type="match status" value="1"/>
</dbReference>
<comment type="subcellular location">
    <subcellularLocation>
        <location evidence="1">Membrane</location>
        <topology evidence="1">Multi-pass membrane protein</topology>
    </subcellularLocation>
</comment>
<dbReference type="InterPro" id="IPR032808">
    <property type="entry name" value="DoxX"/>
</dbReference>
<dbReference type="EMBL" id="JAGGMR010000001">
    <property type="protein sequence ID" value="MBP2193012.1"/>
    <property type="molecule type" value="Genomic_DNA"/>
</dbReference>
<feature type="transmembrane region" description="Helical" evidence="5">
    <location>
        <begin position="99"/>
        <end position="115"/>
    </location>
</feature>
<gene>
    <name evidence="6" type="ORF">BJ987_005913</name>
</gene>
<keyword evidence="7" id="KW-1185">Reference proteome</keyword>
<keyword evidence="6" id="KW-0378">Hydrolase</keyword>
<keyword evidence="3 5" id="KW-1133">Transmembrane helix</keyword>
<protein>
    <submittedName>
        <fullName evidence="6">Zn-dependent protease with chaperone function</fullName>
    </submittedName>
</protein>
<organism evidence="6 7">
    <name type="scientific">Nocardia goodfellowii</name>
    <dbReference type="NCBI Taxonomy" id="882446"/>
    <lineage>
        <taxon>Bacteria</taxon>
        <taxon>Bacillati</taxon>
        <taxon>Actinomycetota</taxon>
        <taxon>Actinomycetes</taxon>
        <taxon>Mycobacteriales</taxon>
        <taxon>Nocardiaceae</taxon>
        <taxon>Nocardia</taxon>
    </lineage>
</organism>
<evidence type="ECO:0000256" key="5">
    <source>
        <dbReference type="SAM" id="Phobius"/>
    </source>
</evidence>
<dbReference type="GO" id="GO:0008233">
    <property type="term" value="F:peptidase activity"/>
    <property type="evidence" value="ECO:0007669"/>
    <property type="project" value="UniProtKB-KW"/>
</dbReference>
<evidence type="ECO:0000256" key="3">
    <source>
        <dbReference type="ARBA" id="ARBA00022989"/>
    </source>
</evidence>
<proteinExistence type="predicted"/>